<evidence type="ECO:0000313" key="6">
    <source>
        <dbReference type="Proteomes" id="UP000297595"/>
    </source>
</evidence>
<evidence type="ECO:0000256" key="1">
    <source>
        <dbReference type="ARBA" id="ARBA00007447"/>
    </source>
</evidence>
<dbReference type="InterPro" id="IPR033121">
    <property type="entry name" value="PEPTIDASE_A1"/>
</dbReference>
<accession>A0A8H2HPW7</accession>
<feature type="transmembrane region" description="Helical" evidence="3">
    <location>
        <begin position="507"/>
        <end position="531"/>
    </location>
</feature>
<keyword evidence="3" id="KW-0812">Transmembrane</keyword>
<dbReference type="GO" id="GO:0004190">
    <property type="term" value="F:aspartic-type endopeptidase activity"/>
    <property type="evidence" value="ECO:0007669"/>
    <property type="project" value="InterPro"/>
</dbReference>
<keyword evidence="3" id="KW-1133">Transmembrane helix</keyword>
<dbReference type="PROSITE" id="PS51767">
    <property type="entry name" value="PEPTIDASE_A1"/>
    <property type="match status" value="1"/>
</dbReference>
<dbReference type="PANTHER" id="PTHR47966">
    <property type="entry name" value="BETA-SITE APP-CLEAVING ENZYME, ISOFORM A-RELATED"/>
    <property type="match status" value="1"/>
</dbReference>
<keyword evidence="3" id="KW-0472">Membrane</keyword>
<sequence>MSPAYRIPRPTIALLIWIWVVGSITSTDGKLVKRMDSSRKFAIIIEDIKFASYRVLDVIPGVNGSSETVSYKDVYGMMVDVEVGTPPQEVTLRLSGGSSTWIPRNINFGAPDGFNTSQRCRRVCSLIESYGGYIQNRSVTWEKVPKLLKPEEHVSLSHAIDSYEGYYLSDTLFWGGPARKSPSQAYSYTIDDFVFLAADEFNSTGELGLGLLDFTGELDGFGGKEFLRRIAERRIFEGYSMSTPAMGFSVYYDAYDVNSSEITFSTVDINKYQLPMVTYDWPPQKLVTGGGVMTASVGFSRNGTLKTVLNNQPTIISLGQPTIGLPAQLLNTILKSVNAVESKEKDGLWSIECEKIKDMDLSLDIRFEGLNITLTAEDFMVKVPKPSNILQEEGEDKEEEDDCRIFLESSEQNNDYGVATIYLGIPFLRKAYVWMDYQNNQTSIAKSKQRVTNSTLIPIGSDGIFYTFGDQKYGSPDEEVRPLARPSDYESGTSIYNYIFEKPSMKMIIGATIAGAAVLTAVGVLVLVVLVGSRAEIPQLPPVPELEGAERCELNADHGWSEVVGSEGGKSEGSDDGEN</sequence>
<proteinExistence type="inferred from homology"/>
<gene>
    <name evidence="5" type="ORF">EYR41_005699</name>
</gene>
<dbReference type="AlphaFoldDB" id="A0A8H2HPW7"/>
<comment type="similarity">
    <text evidence="1">Belongs to the peptidase A1 family.</text>
</comment>
<reference evidence="5 6" key="1">
    <citation type="submission" date="2019-03" db="EMBL/GenBank/DDBJ databases">
        <title>Nematode-trapping fungi genome.</title>
        <authorList>
            <person name="Vidal-Diez De Ulzurrun G."/>
        </authorList>
    </citation>
    <scope>NUCLEOTIDE SEQUENCE [LARGE SCALE GENOMIC DNA]</scope>
    <source>
        <strain evidence="5 6">TWF154</strain>
    </source>
</reference>
<dbReference type="InterPro" id="IPR021109">
    <property type="entry name" value="Peptidase_aspartic_dom_sf"/>
</dbReference>
<feature type="region of interest" description="Disordered" evidence="2">
    <location>
        <begin position="557"/>
        <end position="579"/>
    </location>
</feature>
<evidence type="ECO:0000256" key="2">
    <source>
        <dbReference type="SAM" id="MobiDB-lite"/>
    </source>
</evidence>
<protein>
    <recommendedName>
        <fullName evidence="4">Peptidase A1 domain-containing protein</fullName>
    </recommendedName>
</protein>
<dbReference type="SUPFAM" id="SSF50630">
    <property type="entry name" value="Acid proteases"/>
    <property type="match status" value="1"/>
</dbReference>
<evidence type="ECO:0000259" key="4">
    <source>
        <dbReference type="PROSITE" id="PS51767"/>
    </source>
</evidence>
<dbReference type="EMBL" id="SOZJ01000003">
    <property type="protein sequence ID" value="TGJ69675.1"/>
    <property type="molecule type" value="Genomic_DNA"/>
</dbReference>
<dbReference type="Proteomes" id="UP000297595">
    <property type="component" value="Unassembled WGS sequence"/>
</dbReference>
<name>A0A8H2HPW7_ORBOL</name>
<evidence type="ECO:0000256" key="3">
    <source>
        <dbReference type="SAM" id="Phobius"/>
    </source>
</evidence>
<evidence type="ECO:0000313" key="5">
    <source>
        <dbReference type="EMBL" id="TGJ69675.1"/>
    </source>
</evidence>
<dbReference type="Gene3D" id="2.40.70.10">
    <property type="entry name" value="Acid Proteases"/>
    <property type="match status" value="2"/>
</dbReference>
<organism evidence="5 6">
    <name type="scientific">Orbilia oligospora</name>
    <name type="common">Nematode-trapping fungus</name>
    <name type="synonym">Arthrobotrys oligospora</name>
    <dbReference type="NCBI Taxonomy" id="2813651"/>
    <lineage>
        <taxon>Eukaryota</taxon>
        <taxon>Fungi</taxon>
        <taxon>Dikarya</taxon>
        <taxon>Ascomycota</taxon>
        <taxon>Pezizomycotina</taxon>
        <taxon>Orbiliomycetes</taxon>
        <taxon>Orbiliales</taxon>
        <taxon>Orbiliaceae</taxon>
        <taxon>Orbilia</taxon>
    </lineage>
</organism>
<dbReference type="Pfam" id="PF00026">
    <property type="entry name" value="Asp"/>
    <property type="match status" value="1"/>
</dbReference>
<dbReference type="InterPro" id="IPR001461">
    <property type="entry name" value="Aspartic_peptidase_A1"/>
</dbReference>
<comment type="caution">
    <text evidence="5">The sequence shown here is derived from an EMBL/GenBank/DDBJ whole genome shotgun (WGS) entry which is preliminary data.</text>
</comment>
<feature type="domain" description="Peptidase A1" evidence="4">
    <location>
        <begin position="77"/>
        <end position="445"/>
    </location>
</feature>
<dbReference type="GO" id="GO:0006508">
    <property type="term" value="P:proteolysis"/>
    <property type="evidence" value="ECO:0007669"/>
    <property type="project" value="InterPro"/>
</dbReference>
<dbReference type="PANTHER" id="PTHR47966:SF51">
    <property type="entry name" value="BETA-SITE APP-CLEAVING ENZYME, ISOFORM A-RELATED"/>
    <property type="match status" value="1"/>
</dbReference>